<dbReference type="EMBL" id="AE007317">
    <property type="protein sequence ID" value="AAK99731.1"/>
    <property type="molecule type" value="Genomic_DNA"/>
</dbReference>
<evidence type="ECO:0000313" key="4">
    <source>
        <dbReference type="EMBL" id="AAK99731.1"/>
    </source>
</evidence>
<dbReference type="PANTHER" id="PTHR43420">
    <property type="entry name" value="ACETYLTRANSFERASE"/>
    <property type="match status" value="1"/>
</dbReference>
<dbReference type="AlphaFoldDB" id="Q8DPZ1"/>
<reference evidence="4 5" key="1">
    <citation type="journal article" date="2001" name="J. Bacteriol.">
        <title>Genome of the bacterium Streptococcus pneumoniae strain R6.</title>
        <authorList>
            <person name="Hoskins J.A."/>
            <person name="Alborn W.Jr."/>
            <person name="Arnold J."/>
            <person name="Blaszczak L."/>
            <person name="Burgett S."/>
            <person name="DeHoff B.S."/>
            <person name="Estrem S."/>
            <person name="Fritz L."/>
            <person name="Fu D.-J."/>
            <person name="Fuller W."/>
            <person name="Geringer C."/>
            <person name="Gilmour R."/>
            <person name="Glass J.S."/>
            <person name="Khoja H."/>
            <person name="Kraft A."/>
            <person name="LaGace R."/>
            <person name="LeBlanc D.J."/>
            <person name="Lee L.N."/>
            <person name="Lefkowitz E.J."/>
            <person name="Lu J."/>
            <person name="Matsushima P."/>
            <person name="McAhren S."/>
            <person name="McHenney M."/>
            <person name="McLeaster K."/>
            <person name="Mundy C."/>
            <person name="Nicas T.I."/>
            <person name="Norris F.H."/>
            <person name="O'Gara M."/>
            <person name="Peery R."/>
            <person name="Robertson G.T."/>
            <person name="Rockey P."/>
            <person name="Sun P.-M."/>
            <person name="Winkler M.E."/>
            <person name="Yang Y."/>
            <person name="Young-Bellido M."/>
            <person name="Zhao G."/>
            <person name="Zook C."/>
            <person name="Baltz R.H."/>
            <person name="Jaskunas S.Richard."/>
            <person name="Rosteck P.R.Jr."/>
            <person name="Skatrud P.L."/>
            <person name="Glass J.I."/>
        </authorList>
    </citation>
    <scope>NUCLEOTIDE SEQUENCE [LARGE SCALE GENOMIC DNA]</scope>
    <source>
        <strain evidence="5">ATCC BAA-255 / R6</strain>
    </source>
</reference>
<dbReference type="eggNOG" id="COG0456">
    <property type="taxonomic scope" value="Bacteria"/>
</dbReference>
<evidence type="ECO:0000256" key="2">
    <source>
        <dbReference type="ARBA" id="ARBA00023315"/>
    </source>
</evidence>
<evidence type="ECO:0000313" key="5">
    <source>
        <dbReference type="Proteomes" id="UP000000586"/>
    </source>
</evidence>
<evidence type="ECO:0000259" key="3">
    <source>
        <dbReference type="PROSITE" id="PS51186"/>
    </source>
</evidence>
<sequence length="156" mass="17633">MLGCQRFLLRRLEMLRDLQETDVKAICDINQEALGYTFSPEETASQLARLSQDSHHFLLGYEDAANHVLLGYVHAEVYESLYSKAGFNILALAVSPQAQGQGIGKSLLQGLEQEAKRCGYGFIRLNSANHRLGAHAFYEKVGYTCDKMQKRFIRIF</sequence>
<dbReference type="GO" id="GO:0008080">
    <property type="term" value="F:N-acetyltransferase activity"/>
    <property type="evidence" value="ECO:0000318"/>
    <property type="project" value="GO_Central"/>
</dbReference>
<dbReference type="PANTHER" id="PTHR43420:SF52">
    <property type="entry name" value="N-ACETYLTRANSFERASE YODP"/>
    <property type="match status" value="1"/>
</dbReference>
<dbReference type="HOGENOM" id="CLU_013985_34_4_9"/>
<protein>
    <recommendedName>
        <fullName evidence="3">N-acetyltransferase domain-containing protein</fullName>
    </recommendedName>
</protein>
<organism evidence="4 5">
    <name type="scientific">Streptococcus pneumoniae (strain ATCC BAA-255 / R6)</name>
    <dbReference type="NCBI Taxonomy" id="171101"/>
    <lineage>
        <taxon>Bacteria</taxon>
        <taxon>Bacillati</taxon>
        <taxon>Bacillota</taxon>
        <taxon>Bacilli</taxon>
        <taxon>Lactobacillales</taxon>
        <taxon>Streptococcaceae</taxon>
        <taxon>Streptococcus</taxon>
    </lineage>
</organism>
<dbReference type="SUPFAM" id="SSF55729">
    <property type="entry name" value="Acyl-CoA N-acyltransferases (Nat)"/>
    <property type="match status" value="1"/>
</dbReference>
<dbReference type="STRING" id="171101.spr0927"/>
<name>Q8DPZ1_STRR6</name>
<dbReference type="FunFam" id="3.40.630.30:FF:000109">
    <property type="entry name" value="Acetyltransferase, GNAT family"/>
    <property type="match status" value="1"/>
</dbReference>
<dbReference type="Pfam" id="PF00583">
    <property type="entry name" value="Acetyltransf_1"/>
    <property type="match status" value="1"/>
</dbReference>
<dbReference type="PIR" id="G97987">
    <property type="entry name" value="G97987"/>
</dbReference>
<dbReference type="Proteomes" id="UP000000586">
    <property type="component" value="Chromosome"/>
</dbReference>
<dbReference type="CDD" id="cd04301">
    <property type="entry name" value="NAT_SF"/>
    <property type="match status" value="1"/>
</dbReference>
<keyword evidence="2" id="KW-0012">Acyltransferase</keyword>
<dbReference type="KEGG" id="spr:spr0927"/>
<dbReference type="InterPro" id="IPR050680">
    <property type="entry name" value="YpeA/RimI_acetyltransf"/>
</dbReference>
<dbReference type="PROSITE" id="PS51186">
    <property type="entry name" value="GNAT"/>
    <property type="match status" value="1"/>
</dbReference>
<gene>
    <name evidence="4" type="ordered locus">spr0927</name>
</gene>
<keyword evidence="5" id="KW-1185">Reference proteome</keyword>
<accession>Q8DPZ1</accession>
<dbReference type="PATRIC" id="fig|171101.6.peg.1014"/>
<dbReference type="InterPro" id="IPR000182">
    <property type="entry name" value="GNAT_dom"/>
</dbReference>
<dbReference type="InterPro" id="IPR016181">
    <property type="entry name" value="Acyl_CoA_acyltransferase"/>
</dbReference>
<dbReference type="Gene3D" id="3.40.630.30">
    <property type="match status" value="1"/>
</dbReference>
<feature type="domain" description="N-acetyltransferase" evidence="3">
    <location>
        <begin position="13"/>
        <end position="156"/>
    </location>
</feature>
<proteinExistence type="predicted"/>
<evidence type="ECO:0000256" key="1">
    <source>
        <dbReference type="ARBA" id="ARBA00022679"/>
    </source>
</evidence>
<keyword evidence="1" id="KW-0808">Transferase</keyword>